<feature type="transmembrane region" description="Helical" evidence="1">
    <location>
        <begin position="223"/>
        <end position="248"/>
    </location>
</feature>
<comment type="caution">
    <text evidence="2">The sequence shown here is derived from an EMBL/GenBank/DDBJ whole genome shotgun (WGS) entry which is preliminary data.</text>
</comment>
<name>A0A9X4AJ91_9BACI</name>
<dbReference type="EMBL" id="JAMQJZ010000015">
    <property type="protein sequence ID" value="MDC3421987.1"/>
    <property type="molecule type" value="Genomic_DNA"/>
</dbReference>
<reference evidence="2" key="1">
    <citation type="submission" date="2022-06" db="EMBL/GenBank/DDBJ databases">
        <title>Aquibacillus sp. a new bacterium isolated from soil saline samples.</title>
        <authorList>
            <person name="Galisteo C."/>
            <person name="De La Haba R."/>
            <person name="Sanchez-Porro C."/>
            <person name="Ventosa A."/>
        </authorList>
    </citation>
    <scope>NUCLEOTIDE SEQUENCE</scope>
    <source>
        <strain evidence="2">JCM 12387</strain>
    </source>
</reference>
<dbReference type="Pfam" id="PF07907">
    <property type="entry name" value="YibE_F"/>
    <property type="match status" value="1"/>
</dbReference>
<feature type="transmembrane region" description="Helical" evidence="1">
    <location>
        <begin position="82"/>
        <end position="103"/>
    </location>
</feature>
<sequence>MNTIVALALILLILMVLVGGRKGAKSFIAIFLNFAVLIVTIFIMLDPSADPIILTIFASTLISCITLFYINDVNSTTKTAFLSTVITIVILLALITFLTETTMIQGFSEEEIGELYIFSFYIGIDFVKIVAAMIIMSTIGAITDMAIAIASPMREIHYHHPTISRKELYRSGVSIGRDILGTNTNTLFFAFFGGYLALLIWFKDLSYTFGEIINSKVFSEEMITIMCAGIGIAIIIPITSGITAYALVRSGDN</sequence>
<dbReference type="InterPro" id="IPR012507">
    <property type="entry name" value="YibE_F"/>
</dbReference>
<dbReference type="PANTHER" id="PTHR41771">
    <property type="entry name" value="MEMBRANE PROTEIN-RELATED"/>
    <property type="match status" value="1"/>
</dbReference>
<dbReference type="PIRSF" id="PIRSF031503">
    <property type="entry name" value="UCP031503_mp"/>
    <property type="match status" value="1"/>
</dbReference>
<feature type="transmembrane region" description="Helical" evidence="1">
    <location>
        <begin position="28"/>
        <end position="45"/>
    </location>
</feature>
<dbReference type="PANTHER" id="PTHR41771:SF1">
    <property type="entry name" value="MEMBRANE PROTEIN"/>
    <property type="match status" value="1"/>
</dbReference>
<feature type="transmembrane region" description="Helical" evidence="1">
    <location>
        <begin position="115"/>
        <end position="136"/>
    </location>
</feature>
<organism evidence="2 3">
    <name type="scientific">Aquibacillus koreensis</name>
    <dbReference type="NCBI Taxonomy" id="279446"/>
    <lineage>
        <taxon>Bacteria</taxon>
        <taxon>Bacillati</taxon>
        <taxon>Bacillota</taxon>
        <taxon>Bacilli</taxon>
        <taxon>Bacillales</taxon>
        <taxon>Bacillaceae</taxon>
        <taxon>Aquibacillus</taxon>
    </lineage>
</organism>
<evidence type="ECO:0000313" key="2">
    <source>
        <dbReference type="EMBL" id="MDC3421987.1"/>
    </source>
</evidence>
<feature type="transmembrane region" description="Helical" evidence="1">
    <location>
        <begin position="52"/>
        <end position="70"/>
    </location>
</feature>
<protein>
    <submittedName>
        <fullName evidence="2">YibE/F family protein</fullName>
    </submittedName>
</protein>
<dbReference type="AlphaFoldDB" id="A0A9X4AJ91"/>
<keyword evidence="1" id="KW-0812">Transmembrane</keyword>
<gene>
    <name evidence="2" type="ORF">NC661_16565</name>
</gene>
<proteinExistence type="predicted"/>
<dbReference type="Proteomes" id="UP001145072">
    <property type="component" value="Unassembled WGS sequence"/>
</dbReference>
<evidence type="ECO:0000313" key="3">
    <source>
        <dbReference type="Proteomes" id="UP001145072"/>
    </source>
</evidence>
<evidence type="ECO:0000256" key="1">
    <source>
        <dbReference type="SAM" id="Phobius"/>
    </source>
</evidence>
<dbReference type="RefSeq" id="WP_259870344.1">
    <property type="nucleotide sequence ID" value="NZ_JAMQJZ010000015.1"/>
</dbReference>
<feature type="transmembrane region" description="Helical" evidence="1">
    <location>
        <begin position="186"/>
        <end position="202"/>
    </location>
</feature>
<keyword evidence="1" id="KW-1133">Transmembrane helix</keyword>
<keyword evidence="1" id="KW-0472">Membrane</keyword>
<accession>A0A9X4AJ91</accession>
<dbReference type="InterPro" id="IPR014564">
    <property type="entry name" value="UCP031503_TM"/>
</dbReference>
<keyword evidence="3" id="KW-1185">Reference proteome</keyword>